<evidence type="ECO:0000313" key="3">
    <source>
        <dbReference type="EMBL" id="BFP69288.1"/>
    </source>
</evidence>
<keyword evidence="1" id="KW-0812">Transmembrane</keyword>
<dbReference type="PANTHER" id="PTHR22916:SF3">
    <property type="entry name" value="UDP-GLCNAC:BETAGAL BETA-1,3-N-ACETYLGLUCOSAMINYLTRANSFERASE-LIKE PROTEIN 1"/>
    <property type="match status" value="1"/>
</dbReference>
<dbReference type="AlphaFoldDB" id="A0AB33KYI1"/>
<accession>A0AB33KYI1</accession>
<feature type="transmembrane region" description="Helical" evidence="1">
    <location>
        <begin position="274"/>
        <end position="295"/>
    </location>
</feature>
<evidence type="ECO:0000259" key="2">
    <source>
        <dbReference type="Pfam" id="PF00535"/>
    </source>
</evidence>
<dbReference type="SUPFAM" id="SSF53448">
    <property type="entry name" value="Nucleotide-diphospho-sugar transferases"/>
    <property type="match status" value="1"/>
</dbReference>
<protein>
    <recommendedName>
        <fullName evidence="2">Glycosyltransferase 2-like domain-containing protein</fullName>
    </recommendedName>
</protein>
<evidence type="ECO:0000256" key="1">
    <source>
        <dbReference type="SAM" id="Phobius"/>
    </source>
</evidence>
<dbReference type="Gene3D" id="3.90.550.10">
    <property type="entry name" value="Spore Coat Polysaccharide Biosynthesis Protein SpsA, Chain A"/>
    <property type="match status" value="1"/>
</dbReference>
<sequence>MMVKITVLMSIYNEPVDWIGKAIDSILNQTFNDFELILVNDKPTRIENRELLKGFKLKDSRIIVIENDKNLGLIKSLNKGLSIARGKYIARMDADDFSVRHRLKTQYDFMEANPDYIVCGSKIKYFGRIKKFKSNNWIKIEDNEIKAELILNSCFAHPTVMIRKQLLWANDICYNENYPHAEDYKFWLDLKKIGKFYNINEVLLYYRISEQQVSSKNKLIQSSTAKRVRREYVLDYLSEKIMEDIENNNITIKTLKRIKKELKKNASNDISRNIILITYLSIKNFGILLLLNYIISLDFIKHIPPISNFFRVVENCLFPKRKMSRL</sequence>
<keyword evidence="1" id="KW-1133">Transmembrane helix</keyword>
<dbReference type="PANTHER" id="PTHR22916">
    <property type="entry name" value="GLYCOSYLTRANSFERASE"/>
    <property type="match status" value="1"/>
</dbReference>
<organism evidence="3">
    <name type="scientific">Tenacibaculum sp. Pbs-1</name>
    <dbReference type="NCBI Taxonomy" id="3238748"/>
    <lineage>
        <taxon>Bacteria</taxon>
        <taxon>Pseudomonadati</taxon>
        <taxon>Bacteroidota</taxon>
        <taxon>Flavobacteriia</taxon>
        <taxon>Flavobacteriales</taxon>
        <taxon>Flavobacteriaceae</taxon>
        <taxon>Tenacibaculum</taxon>
    </lineage>
</organism>
<proteinExistence type="predicted"/>
<dbReference type="GO" id="GO:0016758">
    <property type="term" value="F:hexosyltransferase activity"/>
    <property type="evidence" value="ECO:0007669"/>
    <property type="project" value="UniProtKB-ARBA"/>
</dbReference>
<gene>
    <name evidence="3" type="ORF">Pbs1_26310</name>
</gene>
<name>A0AB33KYI1_9FLAO</name>
<feature type="domain" description="Glycosyltransferase 2-like" evidence="2">
    <location>
        <begin position="6"/>
        <end position="168"/>
    </location>
</feature>
<dbReference type="InterPro" id="IPR029044">
    <property type="entry name" value="Nucleotide-diphossugar_trans"/>
</dbReference>
<keyword evidence="1" id="KW-0472">Membrane</keyword>
<dbReference type="InterPro" id="IPR001173">
    <property type="entry name" value="Glyco_trans_2-like"/>
</dbReference>
<reference evidence="3" key="1">
    <citation type="submission" date="2024-08" db="EMBL/GenBank/DDBJ databases">
        <title>Whole genome sequence of Tenacibaculum sp. strain pbs-1 associated with black-spot shell disease in Akoya pearl oysters.</title>
        <authorList>
            <person name="Sakatoku A."/>
            <person name="Suzuki T."/>
            <person name="Hatano K."/>
            <person name="Seki M."/>
            <person name="Tanaka D."/>
            <person name="Nakamura S."/>
            <person name="Suzuki N."/>
            <person name="Isshiki T."/>
        </authorList>
    </citation>
    <scope>NUCLEOTIDE SEQUENCE</scope>
    <source>
        <strain evidence="3">Pbs-1</strain>
    </source>
</reference>
<dbReference type="EMBL" id="AP035888">
    <property type="protein sequence ID" value="BFP69288.1"/>
    <property type="molecule type" value="Genomic_DNA"/>
</dbReference>
<dbReference type="Pfam" id="PF00535">
    <property type="entry name" value="Glycos_transf_2"/>
    <property type="match status" value="1"/>
</dbReference>